<evidence type="ECO:0000313" key="1">
    <source>
        <dbReference type="EMBL" id="ESL09681.1"/>
    </source>
</evidence>
<dbReference type="EMBL" id="AUPL01002595">
    <property type="protein sequence ID" value="ESL09681.1"/>
    <property type="molecule type" value="Genomic_DNA"/>
</dbReference>
<dbReference type="PROSITE" id="PS51257">
    <property type="entry name" value="PROKAR_LIPOPROTEIN"/>
    <property type="match status" value="1"/>
</dbReference>
<organism evidence="1 2">
    <name type="scientific">Trypanosoma rangeli SC58</name>
    <dbReference type="NCBI Taxonomy" id="429131"/>
    <lineage>
        <taxon>Eukaryota</taxon>
        <taxon>Discoba</taxon>
        <taxon>Euglenozoa</taxon>
        <taxon>Kinetoplastea</taxon>
        <taxon>Metakinetoplastina</taxon>
        <taxon>Trypanosomatida</taxon>
        <taxon>Trypanosomatidae</taxon>
        <taxon>Trypanosoma</taxon>
        <taxon>Herpetosoma</taxon>
    </lineage>
</organism>
<reference evidence="1 2" key="1">
    <citation type="submission" date="2013-07" db="EMBL/GenBank/DDBJ databases">
        <authorList>
            <person name="Stoco P.H."/>
            <person name="Wagner G."/>
            <person name="Gerber A."/>
            <person name="Zaha A."/>
            <person name="Thompson C."/>
            <person name="Bartholomeu D.C."/>
            <person name="Luckemeyer D.D."/>
            <person name="Bahia D."/>
            <person name="Loreto E."/>
            <person name="Prestes E.B."/>
            <person name="Lima F.M."/>
            <person name="Rodrigues-Luiz G."/>
            <person name="Vallejo G.A."/>
            <person name="Filho J.F."/>
            <person name="Monteiro K.M."/>
            <person name="Tyler K.M."/>
            <person name="de Almeida L.G."/>
            <person name="Ortiz M.F."/>
            <person name="Siervo M.A."/>
            <person name="de Moraes M.H."/>
            <person name="Cunha O.L."/>
            <person name="Mendonca-Neto R."/>
            <person name="Silva R."/>
            <person name="Teixeira S.M."/>
            <person name="Murta S.M."/>
            <person name="Sincero T.C."/>
            <person name="Mendes T.A."/>
            <person name="Urmenyi T.P."/>
            <person name="Silva V.G."/>
            <person name="da Rocha W.D."/>
            <person name="Andersson B."/>
            <person name="Romanha A.J."/>
            <person name="Steindel M."/>
            <person name="de Vasconcelos A.T."/>
            <person name="Grisard E.C."/>
        </authorList>
    </citation>
    <scope>NUCLEOTIDE SEQUENCE [LARGE SCALE GENOMIC DNA]</scope>
    <source>
        <strain evidence="1 2">SC58</strain>
    </source>
</reference>
<accession>A0A061J6E0</accession>
<keyword evidence="2" id="KW-1185">Reference proteome</keyword>
<sequence length="436" mass="49187">MWRLTRWLCFRLKPDPSLVAMPVGVGCVEVYRNAVSSRDEDVIWDELNLVLEREGQKVLSERSTPQNKTVKHTYLEMHGEQKFTEVKSWQRREIRHLPGLVWSPTLMAWLRDVAPTLLGFMPDTARVVEHNLPGYEMHVEHPTVGCCFLYLSLLSDAVLLFDDEATGRCGQVFLPQRSLMRCNGEARWGWRFGEPPNATHTFISNAGVRRVVEPELRLSVQLWKFTPQLLDARLLQDRVEESIRHLEEREKSRSGVEQAEEVCASPQVDFTAVSGEQTTGGGPLGGDYVVGSSPQPGGGAKITMDKIEKDYGSYKHKFQHVHGVLQEMKALQDAGQPINDMWLKRKVLDSQGNAEHDKSDGFDAEDVEGTWDRVDARARFYKARLKGMDYDGSANLSSAMPDVTEDAPLDMKKTIRKIAPLVKDGEKILASFPNAP</sequence>
<proteinExistence type="predicted"/>
<dbReference type="InterPro" id="IPR037151">
    <property type="entry name" value="AlkB-like_sf"/>
</dbReference>
<dbReference type="VEuPathDB" id="TriTrypDB:TRSC58_02595"/>
<protein>
    <submittedName>
        <fullName evidence="1">Uncharacterized protein</fullName>
    </submittedName>
</protein>
<dbReference type="Gene3D" id="2.60.120.590">
    <property type="entry name" value="Alpha-ketoglutarate-dependent dioxygenase AlkB-like"/>
    <property type="match status" value="1"/>
</dbReference>
<name>A0A061J6E0_TRYRA</name>
<dbReference type="OrthoDB" id="271595at2759"/>
<dbReference type="AlphaFoldDB" id="A0A061J6E0"/>
<comment type="caution">
    <text evidence="1">The sequence shown here is derived from an EMBL/GenBank/DDBJ whole genome shotgun (WGS) entry which is preliminary data.</text>
</comment>
<evidence type="ECO:0000313" key="2">
    <source>
        <dbReference type="Proteomes" id="UP000031737"/>
    </source>
</evidence>
<dbReference type="Proteomes" id="UP000031737">
    <property type="component" value="Unassembled WGS sequence"/>
</dbReference>
<gene>
    <name evidence="1" type="ORF">TRSC58_02595</name>
</gene>